<dbReference type="InterPro" id="IPR007691">
    <property type="entry name" value="LpxD"/>
</dbReference>
<dbReference type="PANTHER" id="PTHR43378">
    <property type="entry name" value="UDP-3-O-ACYLGLUCOSAMINE N-ACYLTRANSFERASE"/>
    <property type="match status" value="1"/>
</dbReference>
<dbReference type="GO" id="GO:0103118">
    <property type="term" value="F:UDP-3-O-[(3R)-3-hydroxyacyl]-glucosamine N-acyltransferase activity"/>
    <property type="evidence" value="ECO:0007669"/>
    <property type="project" value="UniProtKB-EC"/>
</dbReference>
<dbReference type="NCBIfam" id="TIGR01853">
    <property type="entry name" value="lipid_A_lpxD"/>
    <property type="match status" value="1"/>
</dbReference>
<keyword evidence="6 7" id="KW-0012">Acyltransferase</keyword>
<dbReference type="NCBIfam" id="NF002060">
    <property type="entry name" value="PRK00892.1"/>
    <property type="match status" value="1"/>
</dbReference>
<comment type="pathway">
    <text evidence="7">Bacterial outer membrane biogenesis; LPS lipid A biosynthesis.</text>
</comment>
<dbReference type="SUPFAM" id="SSF51161">
    <property type="entry name" value="Trimeric LpxA-like enzymes"/>
    <property type="match status" value="1"/>
</dbReference>
<dbReference type="Gene3D" id="2.160.10.10">
    <property type="entry name" value="Hexapeptide repeat proteins"/>
    <property type="match status" value="1"/>
</dbReference>
<evidence type="ECO:0000256" key="1">
    <source>
        <dbReference type="ARBA" id="ARBA00022516"/>
    </source>
</evidence>
<dbReference type="PANTHER" id="PTHR43378:SF2">
    <property type="entry name" value="UDP-3-O-ACYLGLUCOSAMINE N-ACYLTRANSFERASE 1, MITOCHONDRIAL-RELATED"/>
    <property type="match status" value="1"/>
</dbReference>
<dbReference type="GO" id="GO:0016020">
    <property type="term" value="C:membrane"/>
    <property type="evidence" value="ECO:0007669"/>
    <property type="project" value="GOC"/>
</dbReference>
<comment type="caution">
    <text evidence="9">The sequence shown here is derived from an EMBL/GenBank/DDBJ whole genome shotgun (WGS) entry which is preliminary data.</text>
</comment>
<comment type="similarity">
    <text evidence="7">Belongs to the transferase hexapeptide repeat family. LpxD subfamily.</text>
</comment>
<dbReference type="Pfam" id="PF00132">
    <property type="entry name" value="Hexapep"/>
    <property type="match status" value="1"/>
</dbReference>
<dbReference type="Proteomes" id="UP001150830">
    <property type="component" value="Unassembled WGS sequence"/>
</dbReference>
<evidence type="ECO:0000256" key="5">
    <source>
        <dbReference type="ARBA" id="ARBA00023098"/>
    </source>
</evidence>
<evidence type="ECO:0000313" key="10">
    <source>
        <dbReference type="Proteomes" id="UP001150830"/>
    </source>
</evidence>
<feature type="active site" description="Proton acceptor" evidence="7">
    <location>
        <position position="240"/>
    </location>
</feature>
<dbReference type="Pfam" id="PF04613">
    <property type="entry name" value="LpxD"/>
    <property type="match status" value="1"/>
</dbReference>
<evidence type="ECO:0000313" key="9">
    <source>
        <dbReference type="EMBL" id="MCY0964102.1"/>
    </source>
</evidence>
<protein>
    <recommendedName>
        <fullName evidence="7">UDP-3-O-acylglucosamine N-acyltransferase</fullName>
        <ecNumber evidence="7">2.3.1.191</ecNumber>
    </recommendedName>
</protein>
<organism evidence="9 10">
    <name type="scientific">Parathalassolituus penaei</name>
    <dbReference type="NCBI Taxonomy" id="2997323"/>
    <lineage>
        <taxon>Bacteria</taxon>
        <taxon>Pseudomonadati</taxon>
        <taxon>Pseudomonadota</taxon>
        <taxon>Gammaproteobacteria</taxon>
        <taxon>Oceanospirillales</taxon>
        <taxon>Oceanospirillaceae</taxon>
        <taxon>Parathalassolituus</taxon>
    </lineage>
</organism>
<dbReference type="HAMAP" id="MF_00523">
    <property type="entry name" value="LpxD"/>
    <property type="match status" value="1"/>
</dbReference>
<keyword evidence="2 7" id="KW-0441">Lipid A biosynthesis</keyword>
<evidence type="ECO:0000256" key="4">
    <source>
        <dbReference type="ARBA" id="ARBA00022737"/>
    </source>
</evidence>
<keyword evidence="10" id="KW-1185">Reference proteome</keyword>
<dbReference type="CDD" id="cd03352">
    <property type="entry name" value="LbH_LpxD"/>
    <property type="match status" value="1"/>
</dbReference>
<evidence type="ECO:0000256" key="6">
    <source>
        <dbReference type="ARBA" id="ARBA00023315"/>
    </source>
</evidence>
<keyword evidence="1 7" id="KW-0444">Lipid biosynthesis</keyword>
<name>A0A9X3IQF0_9GAMM</name>
<dbReference type="GO" id="GO:0009245">
    <property type="term" value="P:lipid A biosynthetic process"/>
    <property type="evidence" value="ECO:0007669"/>
    <property type="project" value="UniProtKB-UniRule"/>
</dbReference>
<evidence type="ECO:0000259" key="8">
    <source>
        <dbReference type="Pfam" id="PF04613"/>
    </source>
</evidence>
<dbReference type="InterPro" id="IPR001451">
    <property type="entry name" value="Hexapep"/>
</dbReference>
<dbReference type="Gene3D" id="1.20.5.170">
    <property type="match status" value="1"/>
</dbReference>
<dbReference type="EMBL" id="JAPNOA010000012">
    <property type="protein sequence ID" value="MCY0964102.1"/>
    <property type="molecule type" value="Genomic_DNA"/>
</dbReference>
<accession>A0A9X3IQF0</accession>
<keyword evidence="3 7" id="KW-0808">Transferase</keyword>
<evidence type="ECO:0000256" key="3">
    <source>
        <dbReference type="ARBA" id="ARBA00022679"/>
    </source>
</evidence>
<reference evidence="9" key="1">
    <citation type="submission" date="2022-11" db="EMBL/GenBank/DDBJ databases">
        <title>Parathalassolutuus dongxingensis gen. nov., sp. nov., a novel member of family Oceanospirillaceae isolated from a coastal shrimp pond in Guangxi, China.</title>
        <authorList>
            <person name="Chen H."/>
        </authorList>
    </citation>
    <scope>NUCLEOTIDE SEQUENCE</scope>
    <source>
        <strain evidence="9">G-43</strain>
    </source>
</reference>
<dbReference type="EC" id="2.3.1.191" evidence="7"/>
<proteinExistence type="inferred from homology"/>
<keyword evidence="4 7" id="KW-0677">Repeat</keyword>
<dbReference type="Gene3D" id="3.40.1390.10">
    <property type="entry name" value="MurE/MurF, N-terminal domain"/>
    <property type="match status" value="1"/>
</dbReference>
<evidence type="ECO:0000256" key="7">
    <source>
        <dbReference type="HAMAP-Rule" id="MF_00523"/>
    </source>
</evidence>
<dbReference type="InterPro" id="IPR020573">
    <property type="entry name" value="UDP_GlcNAc_AcTrfase_non-rep"/>
</dbReference>
<comment type="subunit">
    <text evidence="7">Homotrimer.</text>
</comment>
<evidence type="ECO:0000256" key="2">
    <source>
        <dbReference type="ARBA" id="ARBA00022556"/>
    </source>
</evidence>
<comment type="function">
    <text evidence="7">Catalyzes the N-acylation of UDP-3-O-acylglucosamine using 3-hydroxyacyl-ACP as the acyl donor. Is involved in the biosynthesis of lipid A, a phosphorylated glycolipid that anchors the lipopolysaccharide to the outer membrane of the cell.</text>
</comment>
<dbReference type="InterPro" id="IPR011004">
    <property type="entry name" value="Trimer_LpxA-like_sf"/>
</dbReference>
<comment type="catalytic activity">
    <reaction evidence="7">
        <text>a UDP-3-O-[(3R)-3-hydroxyacyl]-alpha-D-glucosamine + a (3R)-hydroxyacyl-[ACP] = a UDP-2-N,3-O-bis[(3R)-3-hydroxyacyl]-alpha-D-glucosamine + holo-[ACP] + H(+)</text>
        <dbReference type="Rhea" id="RHEA:53836"/>
        <dbReference type="Rhea" id="RHEA-COMP:9685"/>
        <dbReference type="Rhea" id="RHEA-COMP:9945"/>
        <dbReference type="ChEBI" id="CHEBI:15378"/>
        <dbReference type="ChEBI" id="CHEBI:64479"/>
        <dbReference type="ChEBI" id="CHEBI:78827"/>
        <dbReference type="ChEBI" id="CHEBI:137740"/>
        <dbReference type="ChEBI" id="CHEBI:137748"/>
        <dbReference type="EC" id="2.3.1.191"/>
    </reaction>
</comment>
<gene>
    <name evidence="7 9" type="primary">lpxD</name>
    <name evidence="9" type="ORF">OUO13_02800</name>
</gene>
<dbReference type="AlphaFoldDB" id="A0A9X3IQF0"/>
<sequence length="342" mass="35710">MSMELSLAELAQHLGAELRGDGNITIRGVAALQEAGADQVSFLANSGYQHHLKDSSAGAVIIVEALADQVPGAALVVKDPYLCFARTTQIFDNRPLPKPGVHPSAFVDDTARLGNDVYIGPKAVIGPGVEIGDRTEIGAGTVVGDNSIIGSDCVLNPNITIYHGVCIGNFVRVQSGTVIGGDGFGYAPNRGKWERIAQLGGVRIGNHVEIGANTCIDRGALGDTIIEDHVILDNLIQIAHNVKVGEGTAMAGCVGIAGSTEIGRNCTLAGGVGLAGHLKLTDGVHISGMTLVTNSILEPGAYASGTSHMPVHEWRRSAARFKQLDSMAKRLQKLEKSQEGKA</sequence>
<dbReference type="GO" id="GO:0016410">
    <property type="term" value="F:N-acyltransferase activity"/>
    <property type="evidence" value="ECO:0007669"/>
    <property type="project" value="InterPro"/>
</dbReference>
<keyword evidence="5 7" id="KW-0443">Lipid metabolism</keyword>
<feature type="domain" description="UDP-3-O-[3-hydroxymyristoyl] glucosamine N-acyltransferase non-repeat region" evidence="8">
    <location>
        <begin position="23"/>
        <end position="89"/>
    </location>
</feature>